<reference evidence="3 4" key="2">
    <citation type="submission" date="2022-06" db="EMBL/GenBank/DDBJ databases">
        <title>Staphylococcus hominis ShoR14 genome sequence.</title>
        <authorList>
            <person name="Yeo C.C."/>
            <person name="Chew C.H."/>
            <person name="Che Hamzah A.M."/>
            <person name="Al-Trad E.I."/>
        </authorList>
    </citation>
    <scope>NUCLEOTIDE SEQUENCE [LARGE SCALE GENOMIC DNA]</scope>
    <source>
        <strain evidence="3 4">ShoR14</strain>
    </source>
</reference>
<evidence type="ECO:0000256" key="1">
    <source>
        <dbReference type="SAM" id="MobiDB-lite"/>
    </source>
</evidence>
<feature type="compositionally biased region" description="Polar residues" evidence="1">
    <location>
        <begin position="30"/>
        <end position="45"/>
    </location>
</feature>
<proteinExistence type="predicted"/>
<reference evidence="2" key="1">
    <citation type="submission" date="2016-02" db="EMBL/GenBank/DDBJ databases">
        <title>Genomic sequence of a clinical Staphylococcus hominis isolate.</title>
        <authorList>
            <person name="McClure J.M."/>
            <person name="Zhang K."/>
        </authorList>
    </citation>
    <scope>NUCLEOTIDE SEQUENCE</scope>
    <source>
        <strain evidence="2">C34847</strain>
    </source>
</reference>
<dbReference type="EMBL" id="CP014567">
    <property type="protein sequence ID" value="AVI07205.1"/>
    <property type="molecule type" value="Genomic_DNA"/>
</dbReference>
<dbReference type="Proteomes" id="UP000665944">
    <property type="component" value="Unassembled WGS sequence"/>
</dbReference>
<name>A0A3S7GXQ7_STAHO</name>
<organism evidence="2">
    <name type="scientific">Staphylococcus hominis</name>
    <dbReference type="NCBI Taxonomy" id="1290"/>
    <lineage>
        <taxon>Bacteria</taxon>
        <taxon>Bacillati</taxon>
        <taxon>Bacillota</taxon>
        <taxon>Bacilli</taxon>
        <taxon>Bacillales</taxon>
        <taxon>Staphylococcaceae</taxon>
        <taxon>Staphylococcus</taxon>
    </lineage>
</organism>
<dbReference type="RefSeq" id="WP_017176215.1">
    <property type="nucleotide sequence ID" value="NZ_CP014107.1"/>
</dbReference>
<sequence length="231" mass="27024">MNIGILIFVISVIVTGISAMRDKSHEQRKNQTPPHKNTQRPTQNTPRKKGIFEQIEEAFNEMASEFDEEEQNKKTSSPKPSSKKETVHSDKNLKKEVKTEHPRGELKRFETKQSHTEKMPSKDSDSTSRERSQSEKDIKKQLEDSLSKELFNVRSEIDKEKEKQLSLIEKKAKEIINDKYLSEKTKRYKLNQLLNSKSIEKNMTHQTFQFDNDPIVDGIIWQEILNKPKKL</sequence>
<feature type="compositionally biased region" description="Basic and acidic residues" evidence="1">
    <location>
        <begin position="82"/>
        <end position="141"/>
    </location>
</feature>
<feature type="region of interest" description="Disordered" evidence="1">
    <location>
        <begin position="22"/>
        <end position="141"/>
    </location>
</feature>
<feature type="compositionally biased region" description="Acidic residues" evidence="1">
    <location>
        <begin position="54"/>
        <end position="70"/>
    </location>
</feature>
<dbReference type="EMBL" id="JAGHKT020000001">
    <property type="protein sequence ID" value="MCM5671305.1"/>
    <property type="molecule type" value="Genomic_DNA"/>
</dbReference>
<evidence type="ECO:0000313" key="2">
    <source>
        <dbReference type="EMBL" id="AVI07205.1"/>
    </source>
</evidence>
<gene>
    <name evidence="2" type="ORF">AZE34_10785</name>
    <name evidence="3" type="ORF">J7T32_000810</name>
</gene>
<evidence type="ECO:0000313" key="4">
    <source>
        <dbReference type="Proteomes" id="UP000665944"/>
    </source>
</evidence>
<protein>
    <recommendedName>
        <fullName evidence="5">Iron transporter</fullName>
    </recommendedName>
</protein>
<evidence type="ECO:0000313" key="3">
    <source>
        <dbReference type="EMBL" id="MCM5671305.1"/>
    </source>
</evidence>
<dbReference type="AlphaFoldDB" id="A0A3S7GXQ7"/>
<accession>A0A3S7GXQ7</accession>
<evidence type="ECO:0008006" key="5">
    <source>
        <dbReference type="Google" id="ProtNLM"/>
    </source>
</evidence>
<keyword evidence="4" id="KW-1185">Reference proteome</keyword>